<dbReference type="AlphaFoldDB" id="A0A1F5K3A2"/>
<dbReference type="STRING" id="1797780.A3E45_03700"/>
<feature type="transmembrane region" description="Helical" evidence="2">
    <location>
        <begin position="25"/>
        <end position="43"/>
    </location>
</feature>
<gene>
    <name evidence="3" type="ORF">A3E45_03700</name>
</gene>
<sequence>MEHAVPQNITSFQFRLVGDMTLKQFGYLAVGMVIAYIAFVTILPSSPVIGVPIIGLSSLLGVAFAFLPLADRPLDHWVMAFFRAIHSPTQASWKSPLNSGKSLGPQDPTFKNRLGLYLSSLGVNTTPPPPLTRIKPESLNQTPKVGTTQLQQMAEYIKQLQTKVADSERQLQEFRSSTTPPQPTVTPPTPAQTPAPAPIINPQVKIVEPPRPTPAQVTLTSSPNVINGIVTDTAGNYLEGAIISIHDKDGLPVRALKTNKLGQFSGATPLADGIYTITFEKDSLEFETLQVELNGSVLTPLNVSARKGGQVSS</sequence>
<proteinExistence type="predicted"/>
<comment type="caution">
    <text evidence="3">The sequence shown here is derived from an EMBL/GenBank/DDBJ whole genome shotgun (WGS) entry which is preliminary data.</text>
</comment>
<name>A0A1F5K3A2_9BACT</name>
<organism evidence="3 4">
    <name type="scientific">Candidatus Daviesbacteria bacterium RIFCSPHIGHO2_12_FULL_43_11</name>
    <dbReference type="NCBI Taxonomy" id="1797780"/>
    <lineage>
        <taxon>Bacteria</taxon>
        <taxon>Candidatus Daviesiibacteriota</taxon>
    </lineage>
</organism>
<keyword evidence="2" id="KW-1133">Transmembrane helix</keyword>
<dbReference type="Proteomes" id="UP000176405">
    <property type="component" value="Unassembled WGS sequence"/>
</dbReference>
<dbReference type="SUPFAM" id="SSF49464">
    <property type="entry name" value="Carboxypeptidase regulatory domain-like"/>
    <property type="match status" value="1"/>
</dbReference>
<evidence type="ECO:0008006" key="5">
    <source>
        <dbReference type="Google" id="ProtNLM"/>
    </source>
</evidence>
<dbReference type="InterPro" id="IPR008969">
    <property type="entry name" value="CarboxyPept-like_regulatory"/>
</dbReference>
<keyword evidence="2" id="KW-0472">Membrane</keyword>
<evidence type="ECO:0000313" key="4">
    <source>
        <dbReference type="Proteomes" id="UP000176405"/>
    </source>
</evidence>
<evidence type="ECO:0000256" key="1">
    <source>
        <dbReference type="SAM" id="MobiDB-lite"/>
    </source>
</evidence>
<feature type="region of interest" description="Disordered" evidence="1">
    <location>
        <begin position="167"/>
        <end position="196"/>
    </location>
</feature>
<dbReference type="EMBL" id="MFDH01000026">
    <property type="protein sequence ID" value="OGE35248.1"/>
    <property type="molecule type" value="Genomic_DNA"/>
</dbReference>
<feature type="compositionally biased region" description="Pro residues" evidence="1">
    <location>
        <begin position="180"/>
        <end position="196"/>
    </location>
</feature>
<dbReference type="Gene3D" id="2.60.40.1120">
    <property type="entry name" value="Carboxypeptidase-like, regulatory domain"/>
    <property type="match status" value="1"/>
</dbReference>
<keyword evidence="2" id="KW-0812">Transmembrane</keyword>
<reference evidence="3 4" key="1">
    <citation type="journal article" date="2016" name="Nat. Commun.">
        <title>Thousands of microbial genomes shed light on interconnected biogeochemical processes in an aquifer system.</title>
        <authorList>
            <person name="Anantharaman K."/>
            <person name="Brown C.T."/>
            <person name="Hug L.A."/>
            <person name="Sharon I."/>
            <person name="Castelle C.J."/>
            <person name="Probst A.J."/>
            <person name="Thomas B.C."/>
            <person name="Singh A."/>
            <person name="Wilkins M.J."/>
            <person name="Karaoz U."/>
            <person name="Brodie E.L."/>
            <person name="Williams K.H."/>
            <person name="Hubbard S.S."/>
            <person name="Banfield J.F."/>
        </authorList>
    </citation>
    <scope>NUCLEOTIDE SEQUENCE [LARGE SCALE GENOMIC DNA]</scope>
</reference>
<feature type="transmembrane region" description="Helical" evidence="2">
    <location>
        <begin position="49"/>
        <end position="70"/>
    </location>
</feature>
<protein>
    <recommendedName>
        <fullName evidence="5">SD-repeat containing protein B domain-containing protein</fullName>
    </recommendedName>
</protein>
<evidence type="ECO:0000313" key="3">
    <source>
        <dbReference type="EMBL" id="OGE35248.1"/>
    </source>
</evidence>
<accession>A0A1F5K3A2</accession>
<evidence type="ECO:0000256" key="2">
    <source>
        <dbReference type="SAM" id="Phobius"/>
    </source>
</evidence>